<dbReference type="Proteomes" id="UP000694562">
    <property type="component" value="Unplaced"/>
</dbReference>
<reference evidence="2" key="2">
    <citation type="submission" date="2025-09" db="UniProtKB">
        <authorList>
            <consortium name="Ensembl"/>
        </authorList>
    </citation>
    <scope>IDENTIFICATION</scope>
</reference>
<dbReference type="InterPro" id="IPR033602">
    <property type="entry name" value="CIMAP3"/>
</dbReference>
<keyword evidence="3" id="KW-1185">Reference proteome</keyword>
<evidence type="ECO:0000313" key="3">
    <source>
        <dbReference type="Proteomes" id="UP000694562"/>
    </source>
</evidence>
<proteinExistence type="predicted"/>
<evidence type="ECO:0000256" key="1">
    <source>
        <dbReference type="SAM" id="MobiDB-lite"/>
    </source>
</evidence>
<sequence>MAAEGQRRGEPWETGVRAQGLSFLCSSPVALGFPSNLPHNWAARLLFAQAGEKETFVRISFGSCQERKMFPLHHAPDRLAIQLIPIRGDPSLGPGCYLSHEVSYSVFVLRAFPSQKTHSTGATGPRPTVTPSPATYQSFWNKEGKRQPAYAPFSTRTPRFPDKPSDKNFPGPGAYNADKPLHKKITWPMKFGSPDWSLVPMPAKRMLKMELTIDKELWKHRNRVAYLSLYYS</sequence>
<feature type="region of interest" description="Disordered" evidence="1">
    <location>
        <begin position="142"/>
        <end position="175"/>
    </location>
</feature>
<dbReference type="PANTHER" id="PTHR31508:SF2">
    <property type="entry name" value="PROTEIN PITCHFORK"/>
    <property type="match status" value="1"/>
</dbReference>
<dbReference type="OrthoDB" id="8189408at2759"/>
<protein>
    <submittedName>
        <fullName evidence="2">Primary cilia formation</fullName>
    </submittedName>
</protein>
<evidence type="ECO:0000313" key="2">
    <source>
        <dbReference type="Ensembl" id="ENSFTIP00000012129.1"/>
    </source>
</evidence>
<dbReference type="GO" id="GO:0008092">
    <property type="term" value="F:cytoskeletal protein binding"/>
    <property type="evidence" value="ECO:0007669"/>
    <property type="project" value="TreeGrafter"/>
</dbReference>
<name>A0A8C4UFB1_FALTI</name>
<dbReference type="PANTHER" id="PTHR31508">
    <property type="entry name" value="PROTEIN PITCHFORK"/>
    <property type="match status" value="1"/>
</dbReference>
<dbReference type="Ensembl" id="ENSFTIT00000012661.1">
    <property type="protein sequence ID" value="ENSFTIP00000012129.1"/>
    <property type="gene ID" value="ENSFTIG00000008111.1"/>
</dbReference>
<dbReference type="GO" id="GO:0031344">
    <property type="term" value="P:regulation of cell projection organization"/>
    <property type="evidence" value="ECO:0007669"/>
    <property type="project" value="TreeGrafter"/>
</dbReference>
<dbReference type="AlphaFoldDB" id="A0A8C4UFB1"/>
<accession>A0A8C4UFB1</accession>
<reference evidence="2" key="1">
    <citation type="submission" date="2025-08" db="UniProtKB">
        <authorList>
            <consortium name="Ensembl"/>
        </authorList>
    </citation>
    <scope>IDENTIFICATION</scope>
</reference>
<organism evidence="2 3">
    <name type="scientific">Falco tinnunculus</name>
    <name type="common">Common kestrel</name>
    <dbReference type="NCBI Taxonomy" id="100819"/>
    <lineage>
        <taxon>Eukaryota</taxon>
        <taxon>Metazoa</taxon>
        <taxon>Chordata</taxon>
        <taxon>Craniata</taxon>
        <taxon>Vertebrata</taxon>
        <taxon>Euteleostomi</taxon>
        <taxon>Archelosauria</taxon>
        <taxon>Archosauria</taxon>
        <taxon>Dinosauria</taxon>
        <taxon>Saurischia</taxon>
        <taxon>Theropoda</taxon>
        <taxon>Coelurosauria</taxon>
        <taxon>Aves</taxon>
        <taxon>Neognathae</taxon>
        <taxon>Neoaves</taxon>
        <taxon>Telluraves</taxon>
        <taxon>Australaves</taxon>
        <taxon>Falconiformes</taxon>
        <taxon>Falconidae</taxon>
        <taxon>Falco</taxon>
    </lineage>
</organism>